<gene>
    <name evidence="2" type="ORF">FSP39_018827</name>
</gene>
<sequence>MAYWDPNYELQPEEDLSLDGAMNQIQLTSEDFYNPFDEFGALEFKISPDEIIQKSIDHWENDAEMSRIIDTCIQITLGKYDNVVFQRKIQQTLHKLHWSSRGQMGRMLSGSTADGIKLPGSDVDVMHWKKDHIIVQDRSLIPHHRHRKPNILLMNINPEKPGFVKIECLTTDTATEDVRFSLTNIDGKQFVASKKFTQYYFTISSQNSRFESINGPCIRSTSLLGSEQDSATCLRCHFWPDDILEFFTRQRDFGWPSSSMLEQISSEGIHLVPIGSRLRSYDGKWEHDSIEWRYSFSLAEILMVHSFSGVQFRIYGLLKMILNDILKHRIPENTLCSYFIKTTVFWVIEESPVFIWREDNIIQLLDLCLKKLMSYVYNEYCPNYFIPTQNIFHGKIFGTISCQVYDTLTDLYSVGFRFISRCSLLPNLGDSLERLELARNTGNEPGVLNLGYDINLESDPLQNEYIRDLEFFSAMVSIQDAVPNLRHSLEALQAADGMFHSEQFDPLVFDVAKAQHHRLSCEAGIALFNETRSECFGLSNKRLKGRIFRSLYHLTNSLEGDISRGYLSIATVFYLLGNLHIALECLDTFRFKNKPFVIYLPRKANFGTLRVTEREKDLYIEAVCGRNLSMHEKASIALSCGFEAYSTLPVLPKDLLPELLLVGSASYIYQYIPLRTVCSFRFSVTLNWVKGEEQWKIFIN</sequence>
<evidence type="ECO:0000259" key="1">
    <source>
        <dbReference type="Pfam" id="PF20266"/>
    </source>
</evidence>
<dbReference type="Pfam" id="PF20266">
    <property type="entry name" value="Mab-21_C"/>
    <property type="match status" value="1"/>
</dbReference>
<dbReference type="Gene3D" id="1.10.1410.40">
    <property type="match status" value="1"/>
</dbReference>
<evidence type="ECO:0000313" key="3">
    <source>
        <dbReference type="Proteomes" id="UP001186944"/>
    </source>
</evidence>
<dbReference type="AlphaFoldDB" id="A0AA89C1Q0"/>
<dbReference type="SMART" id="SM01265">
    <property type="entry name" value="Mab-21"/>
    <property type="match status" value="1"/>
</dbReference>
<name>A0AA89C1Q0_PINIB</name>
<dbReference type="PANTHER" id="PTHR10656:SF69">
    <property type="entry name" value="MAB-21-LIKE HHH_H2TH-LIKE DOMAIN-CONTAINING PROTEIN"/>
    <property type="match status" value="1"/>
</dbReference>
<dbReference type="InterPro" id="IPR024810">
    <property type="entry name" value="MAB21L/cGLR"/>
</dbReference>
<protein>
    <recommendedName>
        <fullName evidence="1">Mab-21-like HhH/H2TH-like domain-containing protein</fullName>
    </recommendedName>
</protein>
<organism evidence="2 3">
    <name type="scientific">Pinctada imbricata</name>
    <name type="common">Atlantic pearl-oyster</name>
    <name type="synonym">Pinctada martensii</name>
    <dbReference type="NCBI Taxonomy" id="66713"/>
    <lineage>
        <taxon>Eukaryota</taxon>
        <taxon>Metazoa</taxon>
        <taxon>Spiralia</taxon>
        <taxon>Lophotrochozoa</taxon>
        <taxon>Mollusca</taxon>
        <taxon>Bivalvia</taxon>
        <taxon>Autobranchia</taxon>
        <taxon>Pteriomorphia</taxon>
        <taxon>Pterioida</taxon>
        <taxon>Pterioidea</taxon>
        <taxon>Pteriidae</taxon>
        <taxon>Pinctada</taxon>
    </lineage>
</organism>
<evidence type="ECO:0000313" key="2">
    <source>
        <dbReference type="EMBL" id="KAK3105172.1"/>
    </source>
</evidence>
<dbReference type="Proteomes" id="UP001186944">
    <property type="component" value="Unassembled WGS sequence"/>
</dbReference>
<keyword evidence="3" id="KW-1185">Reference proteome</keyword>
<dbReference type="PANTHER" id="PTHR10656">
    <property type="entry name" value="CELL FATE DETERMINING PROTEIN MAB21-RELATED"/>
    <property type="match status" value="1"/>
</dbReference>
<dbReference type="InterPro" id="IPR046906">
    <property type="entry name" value="Mab-21_HhH/H2TH-like"/>
</dbReference>
<comment type="caution">
    <text evidence="2">The sequence shown here is derived from an EMBL/GenBank/DDBJ whole genome shotgun (WGS) entry which is preliminary data.</text>
</comment>
<feature type="domain" description="Mab-21-like HhH/H2TH-like" evidence="1">
    <location>
        <begin position="318"/>
        <end position="394"/>
    </location>
</feature>
<dbReference type="EMBL" id="VSWD01000004">
    <property type="protein sequence ID" value="KAK3105172.1"/>
    <property type="molecule type" value="Genomic_DNA"/>
</dbReference>
<reference evidence="2" key="1">
    <citation type="submission" date="2019-08" db="EMBL/GenBank/DDBJ databases">
        <title>The improved chromosome-level genome for the pearl oyster Pinctada fucata martensii using PacBio sequencing and Hi-C.</title>
        <authorList>
            <person name="Zheng Z."/>
        </authorList>
    </citation>
    <scope>NUCLEOTIDE SEQUENCE</scope>
    <source>
        <strain evidence="2">ZZ-2019</strain>
        <tissue evidence="2">Adductor muscle</tissue>
    </source>
</reference>
<accession>A0AA89C1Q0</accession>
<proteinExistence type="predicted"/>